<reference evidence="1" key="1">
    <citation type="journal article" date="2015" name="Nature">
        <title>Complex archaea that bridge the gap between prokaryotes and eukaryotes.</title>
        <authorList>
            <person name="Spang A."/>
            <person name="Saw J.H."/>
            <person name="Jorgensen S.L."/>
            <person name="Zaremba-Niedzwiedzka K."/>
            <person name="Martijn J."/>
            <person name="Lind A.E."/>
            <person name="van Eijk R."/>
            <person name="Schleper C."/>
            <person name="Guy L."/>
            <person name="Ettema T.J."/>
        </authorList>
    </citation>
    <scope>NUCLEOTIDE SEQUENCE</scope>
</reference>
<organism evidence="1">
    <name type="scientific">marine sediment metagenome</name>
    <dbReference type="NCBI Taxonomy" id="412755"/>
    <lineage>
        <taxon>unclassified sequences</taxon>
        <taxon>metagenomes</taxon>
        <taxon>ecological metagenomes</taxon>
    </lineage>
</organism>
<gene>
    <name evidence="1" type="ORF">LCGC14_1373030</name>
</gene>
<feature type="non-terminal residue" evidence="1">
    <location>
        <position position="1"/>
    </location>
</feature>
<dbReference type="AlphaFoldDB" id="A0A0F9K563"/>
<comment type="caution">
    <text evidence="1">The sequence shown here is derived from an EMBL/GenBank/DDBJ whole genome shotgun (WGS) entry which is preliminary data.</text>
</comment>
<protein>
    <submittedName>
        <fullName evidence="1">Uncharacterized protein</fullName>
    </submittedName>
</protein>
<dbReference type="PANTHER" id="PTHR42905:SF7">
    <property type="entry name" value="PHOSPHOENOLPYRUVATE PHOSPHOMUTASE"/>
    <property type="match status" value="1"/>
</dbReference>
<dbReference type="SUPFAM" id="SSF51621">
    <property type="entry name" value="Phosphoenolpyruvate/pyruvate domain"/>
    <property type="match status" value="1"/>
</dbReference>
<dbReference type="Gene3D" id="3.20.20.60">
    <property type="entry name" value="Phosphoenolpyruvate-binding domains"/>
    <property type="match status" value="1"/>
</dbReference>
<proteinExistence type="predicted"/>
<name>A0A0F9K563_9ZZZZ</name>
<dbReference type="Pfam" id="PF13714">
    <property type="entry name" value="PEP_mutase"/>
    <property type="match status" value="1"/>
</dbReference>
<dbReference type="EMBL" id="LAZR01008689">
    <property type="protein sequence ID" value="KKM77153.1"/>
    <property type="molecule type" value="Genomic_DNA"/>
</dbReference>
<dbReference type="InterPro" id="IPR040442">
    <property type="entry name" value="Pyrv_kinase-like_dom_sf"/>
</dbReference>
<sequence>DIDKFIQKLDIKRNIAIIARTESLVRGYGEWETFLRLQKYDEAGADYVFPHSRTKPLDLPVNTSNRVKKMQYVIAPTKFPEYTTKQLYSMGYDMIIHANQTERVKIKAVRDMLSDLKKYDRMLEAEKHLCATLDDMKGLTPNE</sequence>
<dbReference type="InterPro" id="IPR015813">
    <property type="entry name" value="Pyrv/PenolPyrv_kinase-like_dom"/>
</dbReference>
<dbReference type="GO" id="GO:0003824">
    <property type="term" value="F:catalytic activity"/>
    <property type="evidence" value="ECO:0007669"/>
    <property type="project" value="InterPro"/>
</dbReference>
<accession>A0A0F9K563</accession>
<evidence type="ECO:0000313" key="1">
    <source>
        <dbReference type="EMBL" id="KKM77153.1"/>
    </source>
</evidence>
<dbReference type="PANTHER" id="PTHR42905">
    <property type="entry name" value="PHOSPHOENOLPYRUVATE CARBOXYLASE"/>
    <property type="match status" value="1"/>
</dbReference>